<evidence type="ECO:0000313" key="11">
    <source>
        <dbReference type="Proteomes" id="UP000607559"/>
    </source>
</evidence>
<reference evidence="10" key="1">
    <citation type="journal article" date="2014" name="Int. J. Syst. Evol. Microbiol.">
        <title>Complete genome sequence of Corynebacterium casei LMG S-19264T (=DSM 44701T), isolated from a smear-ripened cheese.</title>
        <authorList>
            <consortium name="US DOE Joint Genome Institute (JGI-PGF)"/>
            <person name="Walter F."/>
            <person name="Albersmeier A."/>
            <person name="Kalinowski J."/>
            <person name="Ruckert C."/>
        </authorList>
    </citation>
    <scope>NUCLEOTIDE SEQUENCE</scope>
    <source>
        <strain evidence="10">CGMCC 1.15448</strain>
    </source>
</reference>
<dbReference type="Pfam" id="PF13365">
    <property type="entry name" value="Trypsin_2"/>
    <property type="match status" value="1"/>
</dbReference>
<evidence type="ECO:0000256" key="8">
    <source>
        <dbReference type="SAM" id="SignalP"/>
    </source>
</evidence>
<dbReference type="InterPro" id="IPR001478">
    <property type="entry name" value="PDZ"/>
</dbReference>
<dbReference type="PROSITE" id="PS50106">
    <property type="entry name" value="PDZ"/>
    <property type="match status" value="1"/>
</dbReference>
<dbReference type="InterPro" id="IPR009003">
    <property type="entry name" value="Peptidase_S1_PA"/>
</dbReference>
<evidence type="ECO:0000256" key="6">
    <source>
        <dbReference type="PIRSR" id="PIRSR611782-1"/>
    </source>
</evidence>
<dbReference type="EMBL" id="BMJC01000006">
    <property type="protein sequence ID" value="GGB22013.1"/>
    <property type="molecule type" value="Genomic_DNA"/>
</dbReference>
<comment type="caution">
    <text evidence="10">The sequence shown here is derived from an EMBL/GenBank/DDBJ whole genome shotgun (WGS) entry which is preliminary data.</text>
</comment>
<organism evidence="10 11">
    <name type="scientific">Puia dinghuensis</name>
    <dbReference type="NCBI Taxonomy" id="1792502"/>
    <lineage>
        <taxon>Bacteria</taxon>
        <taxon>Pseudomonadati</taxon>
        <taxon>Bacteroidota</taxon>
        <taxon>Chitinophagia</taxon>
        <taxon>Chitinophagales</taxon>
        <taxon>Chitinophagaceae</taxon>
        <taxon>Puia</taxon>
    </lineage>
</organism>
<sequence length="503" mass="53798">MRAKQVVAVILISASTAVATMWGYNHFTNGKTYYYSQDSGKVPSNYAKFFEGRKSANPPTDFVDAASAAIPATVHIKTKTIRTVSNNLPKHNPFSDLFGIDPDDFFGNGNGMRSLPEMASGSGVIISNDGYIVTNNHVIDGADEVTVTLSNRKSFKAKVVGSDPSSDLAVVKIDAQNLPFLLYGNSDDVKVGQWVLAVGYPLTLETTVTAGIVSAKGRTLDINRRQSQTPVESFIQTDAAVNPGNSGGPLINTDGQLVGINSAIASPTGSYAGYSFTIPVNIVKKVVNDIMKFGTPQRAYLGISYPRDDMSDEQKKENGIKDGEGVYVWTVTPDGPAAHAGIKQGDIITKINDEEVSTGAEMVGKIATYSPGDKIKVTYKRDGKEYTIPVTLSNNSGSTSTAIIKTSMLDKLGATLETLSKKDAANLDVKGGVVVKSVTENGLMDKSRIQEGFIILKANGEEVKDLEDFQRILGKSSGTVKLEGVFPGYEGVYTYPLRLASGR</sequence>
<reference evidence="10" key="2">
    <citation type="submission" date="2020-09" db="EMBL/GenBank/DDBJ databases">
        <authorList>
            <person name="Sun Q."/>
            <person name="Zhou Y."/>
        </authorList>
    </citation>
    <scope>NUCLEOTIDE SEQUENCE</scope>
    <source>
        <strain evidence="10">CGMCC 1.15448</strain>
    </source>
</reference>
<evidence type="ECO:0000256" key="2">
    <source>
        <dbReference type="ARBA" id="ARBA00022729"/>
    </source>
</evidence>
<dbReference type="CDD" id="cd06779">
    <property type="entry name" value="cpPDZ_Deg_HtrA-like"/>
    <property type="match status" value="1"/>
</dbReference>
<dbReference type="GO" id="GO:0004252">
    <property type="term" value="F:serine-type endopeptidase activity"/>
    <property type="evidence" value="ECO:0007669"/>
    <property type="project" value="InterPro"/>
</dbReference>
<keyword evidence="4" id="KW-0378">Hydrolase</keyword>
<dbReference type="AlphaFoldDB" id="A0A8J2UIM6"/>
<dbReference type="SMART" id="SM00228">
    <property type="entry name" value="PDZ"/>
    <property type="match status" value="2"/>
</dbReference>
<feature type="active site" description="Charge relay system" evidence="6">
    <location>
        <position position="167"/>
    </location>
</feature>
<evidence type="ECO:0000256" key="5">
    <source>
        <dbReference type="ARBA" id="ARBA00022825"/>
    </source>
</evidence>
<dbReference type="PANTHER" id="PTHR43343:SF3">
    <property type="entry name" value="PROTEASE DO-LIKE 8, CHLOROPLASTIC"/>
    <property type="match status" value="1"/>
</dbReference>
<dbReference type="InterPro" id="IPR036034">
    <property type="entry name" value="PDZ_sf"/>
</dbReference>
<dbReference type="NCBIfam" id="TIGR02037">
    <property type="entry name" value="degP_htrA_DO"/>
    <property type="match status" value="1"/>
</dbReference>
<dbReference type="PANTHER" id="PTHR43343">
    <property type="entry name" value="PEPTIDASE S12"/>
    <property type="match status" value="1"/>
</dbReference>
<keyword evidence="11" id="KW-1185">Reference proteome</keyword>
<evidence type="ECO:0000256" key="1">
    <source>
        <dbReference type="ARBA" id="ARBA00022670"/>
    </source>
</evidence>
<feature type="binding site" evidence="7">
    <location>
        <position position="167"/>
    </location>
    <ligand>
        <name>substrate</name>
    </ligand>
</feature>
<feature type="active site" description="Charge relay system" evidence="6">
    <location>
        <position position="137"/>
    </location>
</feature>
<feature type="active site" description="Charge relay system" evidence="6">
    <location>
        <position position="246"/>
    </location>
</feature>
<accession>A0A8J2UIM6</accession>
<gene>
    <name evidence="10" type="ORF">GCM10011511_52350</name>
</gene>
<dbReference type="Gene3D" id="2.40.10.120">
    <property type="match status" value="1"/>
</dbReference>
<dbReference type="Pfam" id="PF00595">
    <property type="entry name" value="PDZ"/>
    <property type="match status" value="1"/>
</dbReference>
<keyword evidence="2 8" id="KW-0732">Signal</keyword>
<feature type="signal peptide" evidence="8">
    <location>
        <begin position="1"/>
        <end position="19"/>
    </location>
</feature>
<feature type="chain" id="PRO_5035188346" evidence="8">
    <location>
        <begin position="20"/>
        <end position="503"/>
    </location>
</feature>
<dbReference type="PRINTS" id="PR00834">
    <property type="entry name" value="PROTEASES2C"/>
</dbReference>
<dbReference type="GO" id="GO:0006508">
    <property type="term" value="P:proteolysis"/>
    <property type="evidence" value="ECO:0007669"/>
    <property type="project" value="UniProtKB-KW"/>
</dbReference>
<keyword evidence="5" id="KW-0720">Serine protease</keyword>
<evidence type="ECO:0000313" key="10">
    <source>
        <dbReference type="EMBL" id="GGB22013.1"/>
    </source>
</evidence>
<evidence type="ECO:0000256" key="7">
    <source>
        <dbReference type="PIRSR" id="PIRSR611782-2"/>
    </source>
</evidence>
<name>A0A8J2UIM6_9BACT</name>
<evidence type="ECO:0000256" key="4">
    <source>
        <dbReference type="ARBA" id="ARBA00022801"/>
    </source>
</evidence>
<dbReference type="InterPro" id="IPR051201">
    <property type="entry name" value="Chloro_Bact_Ser_Proteases"/>
</dbReference>
<proteinExistence type="predicted"/>
<keyword evidence="1" id="KW-0645">Protease</keyword>
<dbReference type="Gene3D" id="2.30.42.10">
    <property type="match status" value="2"/>
</dbReference>
<feature type="domain" description="PDZ" evidence="9">
    <location>
        <begin position="290"/>
        <end position="357"/>
    </location>
</feature>
<dbReference type="RefSeq" id="WP_188937371.1">
    <property type="nucleotide sequence ID" value="NZ_BMJC01000006.1"/>
</dbReference>
<dbReference type="Pfam" id="PF13180">
    <property type="entry name" value="PDZ_2"/>
    <property type="match status" value="1"/>
</dbReference>
<dbReference type="InterPro" id="IPR011782">
    <property type="entry name" value="Pept_S1C_Do"/>
</dbReference>
<feature type="binding site" evidence="7">
    <location>
        <position position="137"/>
    </location>
    <ligand>
        <name>substrate</name>
    </ligand>
</feature>
<feature type="binding site" evidence="7">
    <location>
        <begin position="244"/>
        <end position="246"/>
    </location>
    <ligand>
        <name>substrate</name>
    </ligand>
</feature>
<evidence type="ECO:0000259" key="9">
    <source>
        <dbReference type="PROSITE" id="PS50106"/>
    </source>
</evidence>
<protein>
    <submittedName>
        <fullName evidence="10">Type I deoxyribonuclease HsdR</fullName>
    </submittedName>
</protein>
<dbReference type="SUPFAM" id="SSF50156">
    <property type="entry name" value="PDZ domain-like"/>
    <property type="match status" value="2"/>
</dbReference>
<keyword evidence="3" id="KW-0677">Repeat</keyword>
<dbReference type="SUPFAM" id="SSF50494">
    <property type="entry name" value="Trypsin-like serine proteases"/>
    <property type="match status" value="1"/>
</dbReference>
<dbReference type="InterPro" id="IPR001940">
    <property type="entry name" value="Peptidase_S1C"/>
</dbReference>
<dbReference type="Proteomes" id="UP000607559">
    <property type="component" value="Unassembled WGS sequence"/>
</dbReference>
<evidence type="ECO:0000256" key="3">
    <source>
        <dbReference type="ARBA" id="ARBA00022737"/>
    </source>
</evidence>